<dbReference type="PROSITE" id="PS51352">
    <property type="entry name" value="THIOREDOXIN_2"/>
    <property type="match status" value="1"/>
</dbReference>
<keyword evidence="3" id="KW-1185">Reference proteome</keyword>
<dbReference type="RefSeq" id="WP_380431694.1">
    <property type="nucleotide sequence ID" value="NZ_JBHSAC010000052.1"/>
</dbReference>
<evidence type="ECO:0000259" key="1">
    <source>
        <dbReference type="PROSITE" id="PS51352"/>
    </source>
</evidence>
<sequence>MLNFEEVISRFETISAVEARKRIDSKEKVILFIGRPTCPFCQRFAPKLDKVVAETGAKVVFLLSDDATQIEAIQDLRNRYGVATVPGLLVAENGAVKVVCDSSLSEDDIKDFIA</sequence>
<dbReference type="CDD" id="cd02947">
    <property type="entry name" value="TRX_family"/>
    <property type="match status" value="1"/>
</dbReference>
<dbReference type="Gene3D" id="3.40.30.10">
    <property type="entry name" value="Glutaredoxin"/>
    <property type="match status" value="1"/>
</dbReference>
<dbReference type="PROSITE" id="PS51354">
    <property type="entry name" value="GLUTAREDOXIN_2"/>
    <property type="match status" value="1"/>
</dbReference>
<dbReference type="InterPro" id="IPR013766">
    <property type="entry name" value="Thioredoxin_domain"/>
</dbReference>
<proteinExistence type="predicted"/>
<evidence type="ECO:0000313" key="2">
    <source>
        <dbReference type="EMBL" id="MFC3932348.1"/>
    </source>
</evidence>
<dbReference type="Pfam" id="PF20207">
    <property type="entry name" value="DUF6568"/>
    <property type="match status" value="1"/>
</dbReference>
<dbReference type="SUPFAM" id="SSF52833">
    <property type="entry name" value="Thioredoxin-like"/>
    <property type="match status" value="1"/>
</dbReference>
<name>A0ABV8D1N7_9STRE</name>
<feature type="domain" description="Thioredoxin" evidence="1">
    <location>
        <begin position="1"/>
        <end position="114"/>
    </location>
</feature>
<evidence type="ECO:0000313" key="3">
    <source>
        <dbReference type="Proteomes" id="UP001595901"/>
    </source>
</evidence>
<accession>A0ABV8D1N7</accession>
<dbReference type="Proteomes" id="UP001595901">
    <property type="component" value="Unassembled WGS sequence"/>
</dbReference>
<dbReference type="EMBL" id="JBHSAC010000052">
    <property type="protein sequence ID" value="MFC3932348.1"/>
    <property type="molecule type" value="Genomic_DNA"/>
</dbReference>
<protein>
    <submittedName>
        <fullName evidence="2">Thioredoxin domain-containing protein</fullName>
    </submittedName>
</protein>
<reference evidence="3" key="1">
    <citation type="journal article" date="2019" name="Int. J. Syst. Evol. Microbiol.">
        <title>The Global Catalogue of Microorganisms (GCM) 10K type strain sequencing project: providing services to taxonomists for standard genome sequencing and annotation.</title>
        <authorList>
            <consortium name="The Broad Institute Genomics Platform"/>
            <consortium name="The Broad Institute Genome Sequencing Center for Infectious Disease"/>
            <person name="Wu L."/>
            <person name="Ma J."/>
        </authorList>
    </citation>
    <scope>NUCLEOTIDE SEQUENCE [LARGE SCALE GENOMIC DNA]</scope>
    <source>
        <strain evidence="3">CCUG 58728</strain>
    </source>
</reference>
<comment type="caution">
    <text evidence="2">The sequence shown here is derived from an EMBL/GenBank/DDBJ whole genome shotgun (WGS) entry which is preliminary data.</text>
</comment>
<organism evidence="2 3">
    <name type="scientific">Streptococcus dentapri</name>
    <dbReference type="NCBI Taxonomy" id="573564"/>
    <lineage>
        <taxon>Bacteria</taxon>
        <taxon>Bacillati</taxon>
        <taxon>Bacillota</taxon>
        <taxon>Bacilli</taxon>
        <taxon>Lactobacillales</taxon>
        <taxon>Streptococcaceae</taxon>
        <taxon>Streptococcus</taxon>
    </lineage>
</organism>
<dbReference type="InterPro" id="IPR046698">
    <property type="entry name" value="PedC-like"/>
</dbReference>
<dbReference type="InterPro" id="IPR036249">
    <property type="entry name" value="Thioredoxin-like_sf"/>
</dbReference>
<gene>
    <name evidence="2" type="ORF">ACFOSE_06135</name>
</gene>